<feature type="compositionally biased region" description="Low complexity" evidence="4">
    <location>
        <begin position="125"/>
        <end position="140"/>
    </location>
</feature>
<feature type="compositionally biased region" description="Basic residues" evidence="4">
    <location>
        <begin position="27"/>
        <end position="39"/>
    </location>
</feature>
<proteinExistence type="inferred from homology"/>
<organism evidence="5 6">
    <name type="scientific">Tieghemostelium lacteum</name>
    <name type="common">Slime mold</name>
    <name type="synonym">Dictyostelium lacteum</name>
    <dbReference type="NCBI Taxonomy" id="361077"/>
    <lineage>
        <taxon>Eukaryota</taxon>
        <taxon>Amoebozoa</taxon>
        <taxon>Evosea</taxon>
        <taxon>Eumycetozoa</taxon>
        <taxon>Dictyostelia</taxon>
        <taxon>Dictyosteliales</taxon>
        <taxon>Raperosteliaceae</taxon>
        <taxon>Tieghemostelium</taxon>
    </lineage>
</organism>
<keyword evidence="6" id="KW-1185">Reference proteome</keyword>
<dbReference type="PANTHER" id="PTHR12974:SF36">
    <property type="entry name" value="POLYNUCLEOTIDE ADENYLYLTRANSFERASE"/>
    <property type="match status" value="1"/>
</dbReference>
<feature type="compositionally biased region" description="Low complexity" evidence="4">
    <location>
        <begin position="1050"/>
        <end position="1085"/>
    </location>
</feature>
<comment type="catalytic activity">
    <reaction evidence="3">
        <text>RNA(n) + ATP = RNA(n)-3'-adenine ribonucleotide + diphosphate</text>
        <dbReference type="Rhea" id="RHEA:11332"/>
        <dbReference type="Rhea" id="RHEA-COMP:14527"/>
        <dbReference type="Rhea" id="RHEA-COMP:17347"/>
        <dbReference type="ChEBI" id="CHEBI:30616"/>
        <dbReference type="ChEBI" id="CHEBI:33019"/>
        <dbReference type="ChEBI" id="CHEBI:140395"/>
        <dbReference type="ChEBI" id="CHEBI:173115"/>
        <dbReference type="EC" id="2.7.7.19"/>
    </reaction>
    <physiologicalReaction direction="left-to-right" evidence="3">
        <dbReference type="Rhea" id="RHEA:11333"/>
    </physiologicalReaction>
</comment>
<keyword evidence="2" id="KW-0808">Transferase</keyword>
<feature type="compositionally biased region" description="Polar residues" evidence="4">
    <location>
        <begin position="700"/>
        <end position="712"/>
    </location>
</feature>
<name>A0A151Z6Q9_TIELA</name>
<dbReference type="GO" id="GO:0048255">
    <property type="term" value="P:mRNA stabilization"/>
    <property type="evidence" value="ECO:0007669"/>
    <property type="project" value="TreeGrafter"/>
</dbReference>
<accession>A0A151Z6Q9</accession>
<evidence type="ECO:0000256" key="4">
    <source>
        <dbReference type="SAM" id="MobiDB-lite"/>
    </source>
</evidence>
<comment type="similarity">
    <text evidence="1">Belongs to the TENT family.</text>
</comment>
<feature type="region of interest" description="Disordered" evidence="4">
    <location>
        <begin position="631"/>
        <end position="760"/>
    </location>
</feature>
<feature type="compositionally biased region" description="Polar residues" evidence="4">
    <location>
        <begin position="7"/>
        <end position="26"/>
    </location>
</feature>
<dbReference type="STRING" id="361077.A0A151Z6Q9"/>
<reference evidence="5 6" key="1">
    <citation type="submission" date="2015-12" db="EMBL/GenBank/DDBJ databases">
        <title>Dictyostelia acquired genes for synthesis and detection of signals that induce cell-type specialization by lateral gene transfer from prokaryotes.</title>
        <authorList>
            <person name="Gloeckner G."/>
            <person name="Schaap P."/>
        </authorList>
    </citation>
    <scope>NUCLEOTIDE SEQUENCE [LARGE SCALE GENOMIC DNA]</scope>
    <source>
        <strain evidence="5 6">TK</strain>
    </source>
</reference>
<dbReference type="Proteomes" id="UP000076078">
    <property type="component" value="Unassembled WGS sequence"/>
</dbReference>
<feature type="region of interest" description="Disordered" evidence="4">
    <location>
        <begin position="114"/>
        <end position="241"/>
    </location>
</feature>
<dbReference type="FunCoup" id="A0A151Z6Q9">
    <property type="interactions" value="738"/>
</dbReference>
<dbReference type="SMART" id="SM01153">
    <property type="entry name" value="DUF1693"/>
    <property type="match status" value="1"/>
</dbReference>
<dbReference type="GO" id="GO:0003723">
    <property type="term" value="F:RNA binding"/>
    <property type="evidence" value="ECO:0007669"/>
    <property type="project" value="TreeGrafter"/>
</dbReference>
<comment type="caution">
    <text evidence="5">The sequence shown here is derived from an EMBL/GenBank/DDBJ whole genome shotgun (WGS) entry which is preliminary data.</text>
</comment>
<dbReference type="OrthoDB" id="21211at2759"/>
<evidence type="ECO:0000313" key="6">
    <source>
        <dbReference type="Proteomes" id="UP000076078"/>
    </source>
</evidence>
<feature type="region of interest" description="Disordered" evidence="4">
    <location>
        <begin position="775"/>
        <end position="845"/>
    </location>
</feature>
<feature type="compositionally biased region" description="Low complexity" evidence="4">
    <location>
        <begin position="562"/>
        <end position="596"/>
    </location>
</feature>
<dbReference type="OMA" id="GIFRYCH"/>
<feature type="compositionally biased region" description="Polar residues" evidence="4">
    <location>
        <begin position="67"/>
        <end position="98"/>
    </location>
</feature>
<evidence type="ECO:0000256" key="3">
    <source>
        <dbReference type="ARBA" id="ARBA00047933"/>
    </source>
</evidence>
<feature type="compositionally biased region" description="Low complexity" evidence="4">
    <location>
        <begin position="634"/>
        <end position="699"/>
    </location>
</feature>
<evidence type="ECO:0000256" key="1">
    <source>
        <dbReference type="ARBA" id="ARBA00007631"/>
    </source>
</evidence>
<feature type="compositionally biased region" description="Polar residues" evidence="4">
    <location>
        <begin position="114"/>
        <end position="124"/>
    </location>
</feature>
<dbReference type="InterPro" id="IPR012937">
    <property type="entry name" value="TET5"/>
</dbReference>
<feature type="region of interest" description="Disordered" evidence="4">
    <location>
        <begin position="1"/>
        <end position="98"/>
    </location>
</feature>
<protein>
    <submittedName>
        <fullName evidence="5">Uncharacterized protein</fullName>
    </submittedName>
</protein>
<dbReference type="AlphaFoldDB" id="A0A151Z6Q9"/>
<dbReference type="PANTHER" id="PTHR12974">
    <property type="entry name" value="PRION-LIKE- Q/N-RICH -DOMAIN-BEARING PROTEIN PROTEIN 44"/>
    <property type="match status" value="1"/>
</dbReference>
<feature type="compositionally biased region" description="Low complexity" evidence="4">
    <location>
        <begin position="802"/>
        <end position="812"/>
    </location>
</feature>
<feature type="compositionally biased region" description="Low complexity" evidence="4">
    <location>
        <begin position="199"/>
        <end position="234"/>
    </location>
</feature>
<feature type="compositionally biased region" description="Low complexity" evidence="4">
    <location>
        <begin position="49"/>
        <end position="66"/>
    </location>
</feature>
<feature type="compositionally biased region" description="Polar residues" evidence="4">
    <location>
        <begin position="748"/>
        <end position="760"/>
    </location>
</feature>
<feature type="region of interest" description="Disordered" evidence="4">
    <location>
        <begin position="1002"/>
        <end position="1094"/>
    </location>
</feature>
<dbReference type="Pfam" id="PF07984">
    <property type="entry name" value="NTP_transf_7"/>
    <property type="match status" value="1"/>
</dbReference>
<feature type="region of interest" description="Disordered" evidence="4">
    <location>
        <begin position="555"/>
        <end position="610"/>
    </location>
</feature>
<feature type="compositionally biased region" description="Polar residues" evidence="4">
    <location>
        <begin position="141"/>
        <end position="194"/>
    </location>
</feature>
<feature type="compositionally biased region" description="Low complexity" evidence="4">
    <location>
        <begin position="1002"/>
        <end position="1041"/>
    </location>
</feature>
<dbReference type="InParanoid" id="A0A151Z6Q9"/>
<evidence type="ECO:0000313" key="5">
    <source>
        <dbReference type="EMBL" id="KYQ89618.1"/>
    </source>
</evidence>
<dbReference type="GO" id="GO:1990817">
    <property type="term" value="F:poly(A) RNA polymerase activity"/>
    <property type="evidence" value="ECO:0007669"/>
    <property type="project" value="UniProtKB-EC"/>
</dbReference>
<sequence>MIILKFSGNSRIPNKQKTNNPNQFQRKSQKNFKEKNHKKMSLEFEKEFSSPSPSSTHSKQPTSHSSMATLPTTEIGSKDQNQNHHNTNPSGQNSGTTNLFENRMQKKIRIVKPQNQGGLYSNHSNNNNNNNNNNINNNNNGQIRGNSKSTLPNTNSKLSNGNVITSPPTSPLTSVISDVINGSPNIENTNTNIGEQDGMLLNSPMSSPNSNKSTPNLPSPTESPSNNSNSSSGSGKKKLGPTNLAVGVLSKEKISLLLMILKQKNHIQSTDQKISIYLSIEELIALILEELVKRKIPLSKCGVRLVGSTASNIISHTKNSTHDFNDIDLNFYLLKPTNFTNLLDLEETVIAREVFRQTGTVISKKEVFNSFFRERVKVLNYINPSTPLMYGHNISNSHGSIPSLPPPPSQQNLLTPPTTPISNGVPMDALSFNSSSLSQPNTPNVFGLSSSSSSGIHQHAINTPPTPTLPTTPLSAPNTPTFSNDVSDDWSLISLGCDGETPKNIDIKFIRKISRAYAFSLDSFHIILDPLIENYQSLLPHKTLDQSYKEMVIPMEPSSTPNISPSKQQTQQQLYSNSNSQNNSNNNNINNSSSISNKEESQEEPQQLPEQEDAVIGNLVEENNIIQSNHGVNQQPQQQQDQGVESTSPMITPTTSSISSNSSVSSGVISSVSSNLPSSNESSPSPMSFSLSPTSSTDSFTLLYSNNSSQEESFPPLSLDSQKSKSSNSGKKRNGTNGKSSADEYPPLNSSGTNNKASENKFNSWNQNLIQKLNSKSEQVPQHQPHSNIEQQEKKTSDDSDIQQSQESSNDQLLSKDDKVNQQSQQVNGATTTKAKKKMTNKSRNQLHTQQFLDSHLPNNIRVKVISIYGNYSKAKNDLESGRLNSIEPRQIRRGIFRYCHELAKGRSSGESSFFDRTFRDTFFTQDLMKPSEFQTTLLKYIKKHKNLAMTFLKILESLLLQPYRLPPSIMSPSPIPLCTQLQQSNGNHASLIPLSSSSLLPIPSSTSTTPSNSTPSSPIIDSDTQTTNLNNTVNNNIITNHPHHHSHHSQQQQQHIIEQQQQHGIIQTSHYSPLPTLPTLNNSPKPFGTLPNSPKLSNTSFYDMFYMEYLNIISYLKSKVASDDIDSLWEKRMI</sequence>
<dbReference type="EMBL" id="LODT01000039">
    <property type="protein sequence ID" value="KYQ89618.1"/>
    <property type="molecule type" value="Genomic_DNA"/>
</dbReference>
<gene>
    <name evidence="5" type="ORF">DLAC_09581</name>
</gene>
<feature type="compositionally biased region" description="Low complexity" evidence="4">
    <location>
        <begin position="724"/>
        <end position="740"/>
    </location>
</feature>
<feature type="compositionally biased region" description="Polar residues" evidence="4">
    <location>
        <begin position="775"/>
        <end position="790"/>
    </location>
</feature>
<evidence type="ECO:0000256" key="2">
    <source>
        <dbReference type="ARBA" id="ARBA00022679"/>
    </source>
</evidence>